<organism evidence="2 3">
    <name type="scientific">Allacma fusca</name>
    <dbReference type="NCBI Taxonomy" id="39272"/>
    <lineage>
        <taxon>Eukaryota</taxon>
        <taxon>Metazoa</taxon>
        <taxon>Ecdysozoa</taxon>
        <taxon>Arthropoda</taxon>
        <taxon>Hexapoda</taxon>
        <taxon>Collembola</taxon>
        <taxon>Symphypleona</taxon>
        <taxon>Sminthuridae</taxon>
        <taxon>Allacma</taxon>
    </lineage>
</organism>
<dbReference type="Proteomes" id="UP000708208">
    <property type="component" value="Unassembled WGS sequence"/>
</dbReference>
<evidence type="ECO:0000256" key="1">
    <source>
        <dbReference type="SAM" id="MobiDB-lite"/>
    </source>
</evidence>
<evidence type="ECO:0000313" key="2">
    <source>
        <dbReference type="EMBL" id="CAG7725506.1"/>
    </source>
</evidence>
<dbReference type="EMBL" id="CAJVCH010122998">
    <property type="protein sequence ID" value="CAG7725506.1"/>
    <property type="molecule type" value="Genomic_DNA"/>
</dbReference>
<feature type="compositionally biased region" description="Basic and acidic residues" evidence="1">
    <location>
        <begin position="16"/>
        <end position="29"/>
    </location>
</feature>
<feature type="non-terminal residue" evidence="2">
    <location>
        <position position="1"/>
    </location>
</feature>
<keyword evidence="3" id="KW-1185">Reference proteome</keyword>
<sequence>MALGELNISSSSGPKRGPDWRSRDEEGGDERMVQEMMCYLVHHMYEEFVSSDKKKMILQKNLTVELKNYMLSVMQC</sequence>
<evidence type="ECO:0000313" key="3">
    <source>
        <dbReference type="Proteomes" id="UP000708208"/>
    </source>
</evidence>
<dbReference type="AlphaFoldDB" id="A0A8J2P4N3"/>
<proteinExistence type="predicted"/>
<protein>
    <submittedName>
        <fullName evidence="2">Uncharacterized protein</fullName>
    </submittedName>
</protein>
<feature type="region of interest" description="Disordered" evidence="1">
    <location>
        <begin position="1"/>
        <end position="29"/>
    </location>
</feature>
<accession>A0A8J2P4N3</accession>
<comment type="caution">
    <text evidence="2">The sequence shown here is derived from an EMBL/GenBank/DDBJ whole genome shotgun (WGS) entry which is preliminary data.</text>
</comment>
<gene>
    <name evidence="2" type="ORF">AFUS01_LOCUS14461</name>
</gene>
<reference evidence="2" key="1">
    <citation type="submission" date="2021-06" db="EMBL/GenBank/DDBJ databases">
        <authorList>
            <person name="Hodson N. C."/>
            <person name="Mongue J. A."/>
            <person name="Jaron S. K."/>
        </authorList>
    </citation>
    <scope>NUCLEOTIDE SEQUENCE</scope>
</reference>
<name>A0A8J2P4N3_9HEXA</name>